<dbReference type="SUPFAM" id="SSF52540">
    <property type="entry name" value="P-loop containing nucleoside triphosphate hydrolases"/>
    <property type="match status" value="1"/>
</dbReference>
<dbReference type="Gene3D" id="3.40.50.300">
    <property type="entry name" value="P-loop containing nucleotide triphosphate hydrolases"/>
    <property type="match status" value="1"/>
</dbReference>
<accession>A0A7Y3TWK0</accession>
<evidence type="ECO:0000313" key="2">
    <source>
        <dbReference type="EMBL" id="NOG31577.1"/>
    </source>
</evidence>
<dbReference type="InterPro" id="IPR003439">
    <property type="entry name" value="ABC_transporter-like_ATP-bd"/>
</dbReference>
<name>A0A7Y3TWK0_9GAMM</name>
<evidence type="ECO:0000259" key="1">
    <source>
        <dbReference type="Pfam" id="PF00005"/>
    </source>
</evidence>
<comment type="caution">
    <text evidence="2">The sequence shown here is derived from an EMBL/GenBank/DDBJ whole genome shotgun (WGS) entry which is preliminary data.</text>
</comment>
<evidence type="ECO:0000313" key="3">
    <source>
        <dbReference type="Proteomes" id="UP000588806"/>
    </source>
</evidence>
<feature type="domain" description="ABC transporter" evidence="1">
    <location>
        <begin position="2"/>
        <end position="22"/>
    </location>
</feature>
<keyword evidence="2" id="KW-0547">Nucleotide-binding</keyword>
<sequence length="23" mass="2328">MLCLQGPSGCGKSTLLHVLAGEL</sequence>
<protein>
    <submittedName>
        <fullName evidence="2">ATP-binding cassette domain-containing protein</fullName>
    </submittedName>
</protein>
<reference evidence="2 3" key="1">
    <citation type="submission" date="2020-05" db="EMBL/GenBank/DDBJ databases">
        <authorList>
            <person name="Ruan W."/>
            <person name="Jeon C.O."/>
            <person name="Chun B.H."/>
        </authorList>
    </citation>
    <scope>NUCLEOTIDE SEQUENCE [LARGE SCALE GENOMIC DNA]</scope>
    <source>
        <strain evidence="2 3">TBZ9</strain>
    </source>
</reference>
<keyword evidence="3" id="KW-1185">Reference proteome</keyword>
<gene>
    <name evidence="2" type="ORF">HLB35_06980</name>
</gene>
<dbReference type="InterPro" id="IPR027417">
    <property type="entry name" value="P-loop_NTPase"/>
</dbReference>
<keyword evidence="2" id="KW-0067">ATP-binding</keyword>
<dbReference type="AlphaFoldDB" id="A0A7Y3TWK0"/>
<dbReference type="GO" id="GO:0016887">
    <property type="term" value="F:ATP hydrolysis activity"/>
    <property type="evidence" value="ECO:0007669"/>
    <property type="project" value="InterPro"/>
</dbReference>
<organism evidence="2 3">
    <name type="scientific">Vreelandella azerica</name>
    <dbReference type="NCBI Taxonomy" id="2732867"/>
    <lineage>
        <taxon>Bacteria</taxon>
        <taxon>Pseudomonadati</taxon>
        <taxon>Pseudomonadota</taxon>
        <taxon>Gammaproteobacteria</taxon>
        <taxon>Oceanospirillales</taxon>
        <taxon>Halomonadaceae</taxon>
        <taxon>Vreelandella</taxon>
    </lineage>
</organism>
<dbReference type="Proteomes" id="UP000588806">
    <property type="component" value="Unassembled WGS sequence"/>
</dbReference>
<dbReference type="EMBL" id="JABFHI010000002">
    <property type="protein sequence ID" value="NOG31577.1"/>
    <property type="molecule type" value="Genomic_DNA"/>
</dbReference>
<proteinExistence type="predicted"/>
<dbReference type="GO" id="GO:0005524">
    <property type="term" value="F:ATP binding"/>
    <property type="evidence" value="ECO:0007669"/>
    <property type="project" value="UniProtKB-KW"/>
</dbReference>
<dbReference type="Pfam" id="PF00005">
    <property type="entry name" value="ABC_tran"/>
    <property type="match status" value="1"/>
</dbReference>
<reference evidence="2 3" key="2">
    <citation type="submission" date="2020-06" db="EMBL/GenBank/DDBJ databases">
        <title>Halomonas songnenensis sp. nov., a moderately halophilic bacterium isolated from saline and alkaline soils.</title>
        <authorList>
            <person name="Jiang J."/>
            <person name="Pan Y."/>
        </authorList>
    </citation>
    <scope>NUCLEOTIDE SEQUENCE [LARGE SCALE GENOMIC DNA]</scope>
    <source>
        <strain evidence="2 3">TBZ9</strain>
    </source>
</reference>